<sequence>MNKALLVCWLIGAAYAAEAREASFYADSVARTVDEYNGVSYTVQLQKDSAGNPAYYHAYVFTPVCEDDLCKPVYIDLYWDLLGNYLRYEVPLNQPLTKLDHVVFTPEEYGRLHDMLLDAESLLKEYEIEELVESTTNARPGGDVDAVTGATAKSLQAVVIPGALYTCYTLWHIVHGRVRDTIASVTDSLASPALLSHFLRSGNYRYQHYALDRLMDEQGKVASEFEQDVVNLIGSPNVFLAQRVLKAIDSGYLQSAERQRWLGQLFIGANYRLQLALLAKMGEIPLKRELKNTLEMHRRDFNEEIATKIEQLLTKRS</sequence>
<protein>
    <submittedName>
        <fullName evidence="2">Uncharacterized protein</fullName>
    </submittedName>
</protein>
<evidence type="ECO:0000256" key="1">
    <source>
        <dbReference type="SAM" id="SignalP"/>
    </source>
</evidence>
<proteinExistence type="predicted"/>
<keyword evidence="1" id="KW-0732">Signal</keyword>
<name>A0A1I3FC96_9SPHI</name>
<gene>
    <name evidence="2" type="ORF">SAMN05444682_102259</name>
</gene>
<dbReference type="RefSeq" id="WP_090624986.1">
    <property type="nucleotide sequence ID" value="NZ_FOQO01000002.1"/>
</dbReference>
<feature type="chain" id="PRO_5011572376" evidence="1">
    <location>
        <begin position="20"/>
        <end position="317"/>
    </location>
</feature>
<dbReference type="OrthoDB" id="6400902at2"/>
<organism evidence="2 3">
    <name type="scientific">Parapedobacter indicus</name>
    <dbReference type="NCBI Taxonomy" id="1477437"/>
    <lineage>
        <taxon>Bacteria</taxon>
        <taxon>Pseudomonadati</taxon>
        <taxon>Bacteroidota</taxon>
        <taxon>Sphingobacteriia</taxon>
        <taxon>Sphingobacteriales</taxon>
        <taxon>Sphingobacteriaceae</taxon>
        <taxon>Parapedobacter</taxon>
    </lineage>
</organism>
<evidence type="ECO:0000313" key="3">
    <source>
        <dbReference type="Proteomes" id="UP000198670"/>
    </source>
</evidence>
<dbReference type="EMBL" id="FOQO01000002">
    <property type="protein sequence ID" value="SFI08817.1"/>
    <property type="molecule type" value="Genomic_DNA"/>
</dbReference>
<keyword evidence="3" id="KW-1185">Reference proteome</keyword>
<accession>A0A1I3FC96</accession>
<evidence type="ECO:0000313" key="2">
    <source>
        <dbReference type="EMBL" id="SFI08817.1"/>
    </source>
</evidence>
<reference evidence="2 3" key="1">
    <citation type="submission" date="2016-10" db="EMBL/GenBank/DDBJ databases">
        <authorList>
            <person name="de Groot N.N."/>
        </authorList>
    </citation>
    <scope>NUCLEOTIDE SEQUENCE [LARGE SCALE GENOMIC DNA]</scope>
    <source>
        <strain evidence="2 3">RK1</strain>
    </source>
</reference>
<dbReference type="STRING" id="1477437.SAMN05444682_102259"/>
<dbReference type="Proteomes" id="UP000198670">
    <property type="component" value="Unassembled WGS sequence"/>
</dbReference>
<dbReference type="AlphaFoldDB" id="A0A1I3FC96"/>
<feature type="signal peptide" evidence="1">
    <location>
        <begin position="1"/>
        <end position="19"/>
    </location>
</feature>